<accession>A0AA35UYS4</accession>
<gene>
    <name evidence="1" type="ORF">LSALG_LOCUS2155</name>
</gene>
<organism evidence="1 2">
    <name type="scientific">Lactuca saligna</name>
    <name type="common">Willowleaf lettuce</name>
    <dbReference type="NCBI Taxonomy" id="75948"/>
    <lineage>
        <taxon>Eukaryota</taxon>
        <taxon>Viridiplantae</taxon>
        <taxon>Streptophyta</taxon>
        <taxon>Embryophyta</taxon>
        <taxon>Tracheophyta</taxon>
        <taxon>Spermatophyta</taxon>
        <taxon>Magnoliopsida</taxon>
        <taxon>eudicotyledons</taxon>
        <taxon>Gunneridae</taxon>
        <taxon>Pentapetalae</taxon>
        <taxon>asterids</taxon>
        <taxon>campanulids</taxon>
        <taxon>Asterales</taxon>
        <taxon>Asteraceae</taxon>
        <taxon>Cichorioideae</taxon>
        <taxon>Cichorieae</taxon>
        <taxon>Lactucinae</taxon>
        <taxon>Lactuca</taxon>
    </lineage>
</organism>
<dbReference type="AlphaFoldDB" id="A0AA35UYS4"/>
<evidence type="ECO:0000313" key="2">
    <source>
        <dbReference type="Proteomes" id="UP001177003"/>
    </source>
</evidence>
<protein>
    <submittedName>
        <fullName evidence="1">Uncharacterized protein</fullName>
    </submittedName>
</protein>
<proteinExistence type="predicted"/>
<sequence>MKLIRLSSCYVWPNSNFRVEVGLTIIDTIIGFDMDEGWIRIVFCVQDKSGSSSFVLFERHVKDLIHRGNQWLMEKIAKVCMFNLQKNYRAYTVQKLTNDERVLVEFFKRSPNLEHHIINDNATSINKPNKENTDVVHHDNIDVVDLEALTPSSSMGKRHIQIDANTNSLEWSSSKTGVVPSTLKIPKLKKLD</sequence>
<evidence type="ECO:0000313" key="1">
    <source>
        <dbReference type="EMBL" id="CAI9261365.1"/>
    </source>
</evidence>
<name>A0AA35UYS4_LACSI</name>
<reference evidence="1" key="1">
    <citation type="submission" date="2023-04" db="EMBL/GenBank/DDBJ databases">
        <authorList>
            <person name="Vijverberg K."/>
            <person name="Xiong W."/>
            <person name="Schranz E."/>
        </authorList>
    </citation>
    <scope>NUCLEOTIDE SEQUENCE</scope>
</reference>
<dbReference type="EMBL" id="OX465086">
    <property type="protein sequence ID" value="CAI9261365.1"/>
    <property type="molecule type" value="Genomic_DNA"/>
</dbReference>
<keyword evidence="2" id="KW-1185">Reference proteome</keyword>
<dbReference type="Proteomes" id="UP001177003">
    <property type="component" value="Chromosome 0"/>
</dbReference>